<feature type="transmembrane region" description="Helical" evidence="5">
    <location>
        <begin position="301"/>
        <end position="322"/>
    </location>
</feature>
<dbReference type="Pfam" id="PF00902">
    <property type="entry name" value="TatC"/>
    <property type="match status" value="1"/>
</dbReference>
<keyword evidence="2 5" id="KW-0812">Transmembrane</keyword>
<feature type="transmembrane region" description="Helical" evidence="5">
    <location>
        <begin position="89"/>
        <end position="110"/>
    </location>
</feature>
<comment type="subcellular location">
    <subcellularLocation>
        <location evidence="1">Membrane</location>
        <topology evidence="1">Multi-pass membrane protein</topology>
    </subcellularLocation>
</comment>
<geneLocation type="mitochondrion" evidence="6"/>
<evidence type="ECO:0000256" key="4">
    <source>
        <dbReference type="ARBA" id="ARBA00023136"/>
    </source>
</evidence>
<evidence type="ECO:0000256" key="2">
    <source>
        <dbReference type="ARBA" id="ARBA00022692"/>
    </source>
</evidence>
<feature type="transmembrane region" description="Helical" evidence="5">
    <location>
        <begin position="131"/>
        <end position="153"/>
    </location>
</feature>
<dbReference type="AlphaFoldDB" id="A0A140F2V6"/>
<evidence type="ECO:0000256" key="5">
    <source>
        <dbReference type="SAM" id="Phobius"/>
    </source>
</evidence>
<keyword evidence="4 5" id="KW-0472">Membrane</keyword>
<keyword evidence="3 5" id="KW-1133">Transmembrane helix</keyword>
<feature type="transmembrane region" description="Helical" evidence="5">
    <location>
        <begin position="173"/>
        <end position="192"/>
    </location>
</feature>
<dbReference type="EMBL" id="KU501221">
    <property type="protein sequence ID" value="AML60740.1"/>
    <property type="molecule type" value="Genomic_DNA"/>
</dbReference>
<keyword evidence="6" id="KW-0496">Mitochondrion</keyword>
<proteinExistence type="predicted"/>
<evidence type="ECO:0000256" key="1">
    <source>
        <dbReference type="ARBA" id="ARBA00004141"/>
    </source>
</evidence>
<feature type="transmembrane region" description="Helical" evidence="5">
    <location>
        <begin position="278"/>
        <end position="295"/>
    </location>
</feature>
<dbReference type="GO" id="GO:0016020">
    <property type="term" value="C:membrane"/>
    <property type="evidence" value="ECO:0007669"/>
    <property type="project" value="UniProtKB-SubCell"/>
</dbReference>
<protein>
    <submittedName>
        <fullName evidence="6">Sec-independent protein translocase component TatC</fullName>
    </submittedName>
</protein>
<accession>A0A140F2V6</accession>
<dbReference type="InterPro" id="IPR002033">
    <property type="entry name" value="TatC"/>
</dbReference>
<evidence type="ECO:0000256" key="3">
    <source>
        <dbReference type="ARBA" id="ARBA00022989"/>
    </source>
</evidence>
<sequence>MTYIFFEELIFLIIAKYKTSLKLHLYELLKEPLLEKLAENYLDFWAKKFCEFNKYHNITKSYEELLFNDNNENMDNNGFFIAGELTETFYAFFKLGIFVLIYTTYPLIIIKTILWFSPAGTKFKKFNFSKILVIYLILFILIIWIVHSINLPMLWRFFSFEGLGTNIIETEIGLNHIVMFTIKNYIIFIFILHQTIIQFFQDHLKSNFNFDNLNLKLKFDFKLSRLLILKLIHFLKFKTKLNNIFPITITKFLKIKNLHFIIFKNFITKVRKIKTKNYIKLILVFCFILTLEELYKLKFYYILILYYLIILFFLLTQIYIYINIKYKANNGI</sequence>
<organism evidence="6">
    <name type="scientific">Vischeria sp. CAUP Q 202</name>
    <dbReference type="NCBI Taxonomy" id="1805947"/>
    <lineage>
        <taxon>Eukaryota</taxon>
        <taxon>Sar</taxon>
        <taxon>Stramenopiles</taxon>
        <taxon>Ochrophyta</taxon>
        <taxon>Eustigmatophyceae</taxon>
        <taxon>Eustigmatales</taxon>
        <taxon>Chlorobotryaceae</taxon>
        <taxon>Vischeria</taxon>
    </lineage>
</organism>
<gene>
    <name evidence="6" type="primary">tatC</name>
</gene>
<evidence type="ECO:0000313" key="6">
    <source>
        <dbReference type="EMBL" id="AML60740.1"/>
    </source>
</evidence>
<name>A0A140F2V6_9STRA</name>
<reference evidence="6" key="1">
    <citation type="journal article" date="2016" name="Genome Biol. Evol.">
        <title>A Comparative Analysis of Mitochondrial Genomes in Eustigmatophyte Algae.</title>
        <authorList>
            <person name="Sevcikova T."/>
            <person name="Klimes V."/>
            <person name="Zbrankova V."/>
            <person name="Strnad H."/>
            <person name="Hroudova M."/>
            <person name="Vlcek C."/>
            <person name="Elias M."/>
        </authorList>
    </citation>
    <scope>NUCLEOTIDE SEQUENCE</scope>
    <source>
        <strain evidence="6">CAUP Q 202</strain>
    </source>
</reference>